<proteinExistence type="predicted"/>
<reference evidence="2" key="1">
    <citation type="submission" date="2023-07" db="EMBL/GenBank/DDBJ databases">
        <title>draft genome sequence of fig (Ficus carica).</title>
        <authorList>
            <person name="Takahashi T."/>
            <person name="Nishimura K."/>
        </authorList>
    </citation>
    <scope>NUCLEOTIDE SEQUENCE</scope>
</reference>
<sequence>MMVQKESFQNPLTKMIQDHCEERLPQVQLQQLDTFSDEESIPEEEDWSSNVFEDHATEEPAPPQSHLMA</sequence>
<dbReference type="EMBL" id="BTGU01001263">
    <property type="protein sequence ID" value="GMN19669.1"/>
    <property type="molecule type" value="Genomic_DNA"/>
</dbReference>
<evidence type="ECO:0000256" key="1">
    <source>
        <dbReference type="SAM" id="MobiDB-lite"/>
    </source>
</evidence>
<organism evidence="2 3">
    <name type="scientific">Ficus carica</name>
    <name type="common">Common fig</name>
    <dbReference type="NCBI Taxonomy" id="3494"/>
    <lineage>
        <taxon>Eukaryota</taxon>
        <taxon>Viridiplantae</taxon>
        <taxon>Streptophyta</taxon>
        <taxon>Embryophyta</taxon>
        <taxon>Tracheophyta</taxon>
        <taxon>Spermatophyta</taxon>
        <taxon>Magnoliopsida</taxon>
        <taxon>eudicotyledons</taxon>
        <taxon>Gunneridae</taxon>
        <taxon>Pentapetalae</taxon>
        <taxon>rosids</taxon>
        <taxon>fabids</taxon>
        <taxon>Rosales</taxon>
        <taxon>Moraceae</taxon>
        <taxon>Ficeae</taxon>
        <taxon>Ficus</taxon>
    </lineage>
</organism>
<accession>A0AA87YV39</accession>
<comment type="caution">
    <text evidence="2">The sequence shown here is derived from an EMBL/GenBank/DDBJ whole genome shotgun (WGS) entry which is preliminary data.</text>
</comment>
<keyword evidence="3" id="KW-1185">Reference proteome</keyword>
<protein>
    <submittedName>
        <fullName evidence="2">Uncharacterized protein</fullName>
    </submittedName>
</protein>
<gene>
    <name evidence="2" type="ORF">TIFTF001_039868</name>
</gene>
<name>A0AA87YV39_FICCA</name>
<dbReference type="AlphaFoldDB" id="A0AA87YV39"/>
<evidence type="ECO:0000313" key="2">
    <source>
        <dbReference type="EMBL" id="GMN19669.1"/>
    </source>
</evidence>
<evidence type="ECO:0000313" key="3">
    <source>
        <dbReference type="Proteomes" id="UP001187192"/>
    </source>
</evidence>
<feature type="region of interest" description="Disordered" evidence="1">
    <location>
        <begin position="34"/>
        <end position="69"/>
    </location>
</feature>
<feature type="compositionally biased region" description="Acidic residues" evidence="1">
    <location>
        <begin position="35"/>
        <end position="47"/>
    </location>
</feature>
<dbReference type="Proteomes" id="UP001187192">
    <property type="component" value="Unassembled WGS sequence"/>
</dbReference>